<dbReference type="PANTHER" id="PTHR42924">
    <property type="entry name" value="EXONUCLEASE"/>
    <property type="match status" value="1"/>
</dbReference>
<dbReference type="InterPro" id="IPR003141">
    <property type="entry name" value="Pol/His_phosphatase_N"/>
</dbReference>
<evidence type="ECO:0000313" key="2">
    <source>
        <dbReference type="EMBL" id="SVB83520.1"/>
    </source>
</evidence>
<dbReference type="GO" id="GO:0035312">
    <property type="term" value="F:5'-3' DNA exonuclease activity"/>
    <property type="evidence" value="ECO:0007669"/>
    <property type="project" value="TreeGrafter"/>
</dbReference>
<sequence length="391" mass="44650">FCCNLLMKMNHHILCVKKVFRLSVKSGIALLFIQTVFSHENDRKIIFPDIQGYKTLKCDLHMHTVFSDGSVWPDIRVQEAVKDGIDAIAITEHIEYQPYKNDIPHPDRNRSHEVAKNALQEADDLLIINGSEITRRMPPGHSNAIFLDDANKLLTTDVMDVFQEAGKQQAFIFWNHPDWVAQAPDGVPPIDSIHHELIKKDLLHGIEIVNDLTYSDEALQIALDNDLTILGSSDIHGIVDWQYKIPEGGHRPVTLVFAREKTEVSLKEALFDKRTVVWFNNTLIGRPQNLVPLIEACITVQDVQYYRDYLIARVNLINHSDVEFILRNTGEYRFDTYADMVNIMPNSVTQVGVKTLEKLDEFIMKFEVMNAVTAPAEHPEITIRISTNKSE</sequence>
<dbReference type="Pfam" id="PF02811">
    <property type="entry name" value="PHP"/>
    <property type="match status" value="1"/>
</dbReference>
<gene>
    <name evidence="2" type="ORF">METZ01_LOCUS236374</name>
</gene>
<dbReference type="InterPro" id="IPR016195">
    <property type="entry name" value="Pol/histidinol_Pase-like"/>
</dbReference>
<accession>A0A382H8C6</accession>
<dbReference type="SUPFAM" id="SSF89550">
    <property type="entry name" value="PHP domain-like"/>
    <property type="match status" value="1"/>
</dbReference>
<dbReference type="Pfam" id="PF16392">
    <property type="entry name" value="DUF5001"/>
    <property type="match status" value="1"/>
</dbReference>
<dbReference type="GO" id="GO:0004534">
    <property type="term" value="F:5'-3' RNA exonuclease activity"/>
    <property type="evidence" value="ECO:0007669"/>
    <property type="project" value="TreeGrafter"/>
</dbReference>
<dbReference type="PANTHER" id="PTHR42924:SF3">
    <property type="entry name" value="POLYMERASE_HISTIDINOL PHOSPHATASE N-TERMINAL DOMAIN-CONTAINING PROTEIN"/>
    <property type="match status" value="1"/>
</dbReference>
<organism evidence="2">
    <name type="scientific">marine metagenome</name>
    <dbReference type="NCBI Taxonomy" id="408172"/>
    <lineage>
        <taxon>unclassified sequences</taxon>
        <taxon>metagenomes</taxon>
        <taxon>ecological metagenomes</taxon>
    </lineage>
</organism>
<name>A0A382H8C6_9ZZZZ</name>
<dbReference type="EMBL" id="UINC01059757">
    <property type="protein sequence ID" value="SVB83520.1"/>
    <property type="molecule type" value="Genomic_DNA"/>
</dbReference>
<dbReference type="InterPro" id="IPR052018">
    <property type="entry name" value="PHP_domain"/>
</dbReference>
<evidence type="ECO:0000259" key="1">
    <source>
        <dbReference type="SMART" id="SM00481"/>
    </source>
</evidence>
<dbReference type="CDD" id="cd12112">
    <property type="entry name" value="PHP_HisPPase_Chlorobi_like"/>
    <property type="match status" value="1"/>
</dbReference>
<dbReference type="Gene3D" id="3.20.20.140">
    <property type="entry name" value="Metal-dependent hydrolases"/>
    <property type="match status" value="1"/>
</dbReference>
<protein>
    <recommendedName>
        <fullName evidence="1">Polymerase/histidinol phosphatase N-terminal domain-containing protein</fullName>
    </recommendedName>
</protein>
<dbReference type="SMART" id="SM00481">
    <property type="entry name" value="POLIIIAc"/>
    <property type="match status" value="1"/>
</dbReference>
<dbReference type="InterPro" id="IPR004013">
    <property type="entry name" value="PHP_dom"/>
</dbReference>
<proteinExistence type="predicted"/>
<dbReference type="AlphaFoldDB" id="A0A382H8C6"/>
<feature type="domain" description="Polymerase/histidinol phosphatase N-terminal" evidence="1">
    <location>
        <begin position="58"/>
        <end position="137"/>
    </location>
</feature>
<dbReference type="InterPro" id="IPR032165">
    <property type="entry name" value="DUF5001"/>
</dbReference>
<reference evidence="2" key="1">
    <citation type="submission" date="2018-05" db="EMBL/GenBank/DDBJ databases">
        <authorList>
            <person name="Lanie J.A."/>
            <person name="Ng W.-L."/>
            <person name="Kazmierczak K.M."/>
            <person name="Andrzejewski T.M."/>
            <person name="Davidsen T.M."/>
            <person name="Wayne K.J."/>
            <person name="Tettelin H."/>
            <person name="Glass J.I."/>
            <person name="Rusch D."/>
            <person name="Podicherti R."/>
            <person name="Tsui H.-C.T."/>
            <person name="Winkler M.E."/>
        </authorList>
    </citation>
    <scope>NUCLEOTIDE SEQUENCE</scope>
</reference>
<feature type="non-terminal residue" evidence="2">
    <location>
        <position position="1"/>
    </location>
</feature>